<reference evidence="3 4" key="1">
    <citation type="submission" date="2018-04" db="EMBL/GenBank/DDBJ databases">
        <title>WGS assembly of Panicum hallii var. hallii HAL2.</title>
        <authorList>
            <person name="Lovell J."/>
            <person name="Jenkins J."/>
            <person name="Lowry D."/>
            <person name="Mamidi S."/>
            <person name="Sreedasyam A."/>
            <person name="Weng X."/>
            <person name="Barry K."/>
            <person name="Bonette J."/>
            <person name="Campitelli B."/>
            <person name="Daum C."/>
            <person name="Gordon S."/>
            <person name="Gould B."/>
            <person name="Lipzen A."/>
            <person name="MacQueen A."/>
            <person name="Palacio-Mejia J."/>
            <person name="Plott C."/>
            <person name="Shakirov E."/>
            <person name="Shu S."/>
            <person name="Yoshinaga Y."/>
            <person name="Zane M."/>
            <person name="Rokhsar D."/>
            <person name="Grimwood J."/>
            <person name="Schmutz J."/>
            <person name="Juenger T."/>
        </authorList>
    </citation>
    <scope>NUCLEOTIDE SEQUENCE [LARGE SCALE GENOMIC DNA]</scope>
    <source>
        <strain evidence="4">cv. HAL2</strain>
    </source>
</reference>
<protein>
    <submittedName>
        <fullName evidence="3">Uncharacterized protein</fullName>
    </submittedName>
</protein>
<feature type="compositionally biased region" description="Low complexity" evidence="1">
    <location>
        <begin position="55"/>
        <end position="66"/>
    </location>
</feature>
<keyword evidence="2" id="KW-1133">Transmembrane helix</keyword>
<evidence type="ECO:0000256" key="1">
    <source>
        <dbReference type="SAM" id="MobiDB-lite"/>
    </source>
</evidence>
<keyword evidence="4" id="KW-1185">Reference proteome</keyword>
<evidence type="ECO:0000313" key="4">
    <source>
        <dbReference type="Proteomes" id="UP000244336"/>
    </source>
</evidence>
<dbReference type="AlphaFoldDB" id="A0A2T7C9J2"/>
<sequence length="209" mass="23479">MATSKDLLLVLTYSYSYSYWSPHLRAQPQQRLRPLHHRPHQRGCWGLYPRPLQPGRWSSPRSSPRQGSRDRRWARGAVRGRAPAVLAVSRASRGRRAPTASRGSAPAAPRATAGPCDSSWSRVGVWWPRLRLDPPAPCRHRRVWMDRVGRGEETEMPVVQPYLLARARRRNLAGGTKAACIVCVMAAAALMFVSLVISVDLNSCMRYFG</sequence>
<dbReference type="EMBL" id="CM009757">
    <property type="protein sequence ID" value="PUZ40010.1"/>
    <property type="molecule type" value="Genomic_DNA"/>
</dbReference>
<gene>
    <name evidence="3" type="ORF">GQ55_9G389500</name>
</gene>
<dbReference type="Gramene" id="PUZ40010">
    <property type="protein sequence ID" value="PUZ40010"/>
    <property type="gene ID" value="GQ55_9G389500"/>
</dbReference>
<keyword evidence="2" id="KW-0812">Transmembrane</keyword>
<dbReference type="Proteomes" id="UP000244336">
    <property type="component" value="Chromosome 9"/>
</dbReference>
<feature type="region of interest" description="Disordered" evidence="1">
    <location>
        <begin position="55"/>
        <end position="118"/>
    </location>
</feature>
<evidence type="ECO:0000256" key="2">
    <source>
        <dbReference type="SAM" id="Phobius"/>
    </source>
</evidence>
<name>A0A2T7C9J2_9POAL</name>
<proteinExistence type="predicted"/>
<keyword evidence="2" id="KW-0472">Membrane</keyword>
<feature type="transmembrane region" description="Helical" evidence="2">
    <location>
        <begin position="178"/>
        <end position="199"/>
    </location>
</feature>
<evidence type="ECO:0000313" key="3">
    <source>
        <dbReference type="EMBL" id="PUZ40010.1"/>
    </source>
</evidence>
<accession>A0A2T7C9J2</accession>
<feature type="compositionally biased region" description="Low complexity" evidence="1">
    <location>
        <begin position="75"/>
        <end position="115"/>
    </location>
</feature>
<organism evidence="3 4">
    <name type="scientific">Panicum hallii var. hallii</name>
    <dbReference type="NCBI Taxonomy" id="1504633"/>
    <lineage>
        <taxon>Eukaryota</taxon>
        <taxon>Viridiplantae</taxon>
        <taxon>Streptophyta</taxon>
        <taxon>Embryophyta</taxon>
        <taxon>Tracheophyta</taxon>
        <taxon>Spermatophyta</taxon>
        <taxon>Magnoliopsida</taxon>
        <taxon>Liliopsida</taxon>
        <taxon>Poales</taxon>
        <taxon>Poaceae</taxon>
        <taxon>PACMAD clade</taxon>
        <taxon>Panicoideae</taxon>
        <taxon>Panicodae</taxon>
        <taxon>Paniceae</taxon>
        <taxon>Panicinae</taxon>
        <taxon>Panicum</taxon>
        <taxon>Panicum sect. Panicum</taxon>
    </lineage>
</organism>